<dbReference type="Pfam" id="PF13930">
    <property type="entry name" value="Endonuclea_NS_2"/>
    <property type="match status" value="1"/>
</dbReference>
<comment type="caution">
    <text evidence="4">The sequence shown here is derived from an EMBL/GenBank/DDBJ whole genome shotgun (WGS) entry which is preliminary data.</text>
</comment>
<keyword evidence="2" id="KW-1133">Transmembrane helix</keyword>
<feature type="region of interest" description="Disordered" evidence="1">
    <location>
        <begin position="68"/>
        <end position="97"/>
    </location>
</feature>
<dbReference type="RefSeq" id="WP_380702766.1">
    <property type="nucleotide sequence ID" value="NZ_JBHSAP010000007.1"/>
</dbReference>
<evidence type="ECO:0000256" key="2">
    <source>
        <dbReference type="SAM" id="Phobius"/>
    </source>
</evidence>
<feature type="transmembrane region" description="Helical" evidence="2">
    <location>
        <begin position="221"/>
        <end position="244"/>
    </location>
</feature>
<name>A0ABV8JEC9_9BACL</name>
<reference evidence="5" key="1">
    <citation type="journal article" date="2019" name="Int. J. Syst. Evol. Microbiol.">
        <title>The Global Catalogue of Microorganisms (GCM) 10K type strain sequencing project: providing services to taxonomists for standard genome sequencing and annotation.</title>
        <authorList>
            <consortium name="The Broad Institute Genomics Platform"/>
            <consortium name="The Broad Institute Genome Sequencing Center for Infectious Disease"/>
            <person name="Wu L."/>
            <person name="Ma J."/>
        </authorList>
    </citation>
    <scope>NUCLEOTIDE SEQUENCE [LARGE SCALE GENOMIC DNA]</scope>
    <source>
        <strain evidence="5">IBRC-M 10813</strain>
    </source>
</reference>
<feature type="transmembrane region" description="Helical" evidence="2">
    <location>
        <begin position="20"/>
        <end position="45"/>
    </location>
</feature>
<evidence type="ECO:0000313" key="4">
    <source>
        <dbReference type="EMBL" id="MFC4076165.1"/>
    </source>
</evidence>
<feature type="compositionally biased region" description="Low complexity" evidence="1">
    <location>
        <begin position="79"/>
        <end position="88"/>
    </location>
</feature>
<evidence type="ECO:0000256" key="1">
    <source>
        <dbReference type="SAM" id="MobiDB-lite"/>
    </source>
</evidence>
<keyword evidence="4" id="KW-0540">Nuclease</keyword>
<dbReference type="InterPro" id="IPR044927">
    <property type="entry name" value="Endonuclea_NS_2"/>
</dbReference>
<dbReference type="Gene3D" id="3.40.570.10">
    <property type="entry name" value="Extracellular Endonuclease, subunit A"/>
    <property type="match status" value="1"/>
</dbReference>
<dbReference type="GO" id="GO:0004519">
    <property type="term" value="F:endonuclease activity"/>
    <property type="evidence" value="ECO:0007669"/>
    <property type="project" value="UniProtKB-KW"/>
</dbReference>
<dbReference type="InterPro" id="IPR044929">
    <property type="entry name" value="DNA/RNA_non-sp_Endonuclease_sf"/>
</dbReference>
<protein>
    <submittedName>
        <fullName evidence="4">DNA/RNA non-specific endonuclease</fullName>
    </submittedName>
</protein>
<accession>A0ABV8JEC9</accession>
<dbReference type="Proteomes" id="UP001595843">
    <property type="component" value="Unassembled WGS sequence"/>
</dbReference>
<feature type="domain" description="Type VII secretion system protein EssD-like" evidence="3">
    <location>
        <begin position="354"/>
        <end position="478"/>
    </location>
</feature>
<organism evidence="4 5">
    <name type="scientific">Salinithrix halophila</name>
    <dbReference type="NCBI Taxonomy" id="1485204"/>
    <lineage>
        <taxon>Bacteria</taxon>
        <taxon>Bacillati</taxon>
        <taxon>Bacillota</taxon>
        <taxon>Bacilli</taxon>
        <taxon>Bacillales</taxon>
        <taxon>Thermoactinomycetaceae</taxon>
        <taxon>Salinithrix</taxon>
    </lineage>
</organism>
<sequence>MNWLRRMVEFLQDRKGASTIEYIITMAVGALFGTILLNIFFTYAVEKPMKYVIEMQIHCINQDPECRATDAEDGGDARGGSSSEGSASNHDKPSEDEGFWDKLMREAGEKWDGFKESTSRMASDVKKDAQEFADHPWESVKNFASDTWEGMKYAGEVTWEWTKEHKEEIAVAATIAAGVGLLFVPGGQAFGAGILIGAATSGGIAYFSGADSKTIAREMTFGGITGIIGGGVGFGLGKVAVVGASRMATSSFARRMFPRIFGVGGAGGAESIADDLLHGRRVNWKNATIATLTAIGVFGGSFIGGKMLGDPVGPMAGMRAANQADTAQKTVGKVQTVEYGQQFTRVNRKKALKPNVKYTHPKGYSYKTDGSGRINSTKGELTLETSKRKPYSQRIVGREDRASNDHGGHLIASIFGGSGDIDNLVPMNQNLNQGRWKALENKWADSLKAGKKVEVNIKPKYKGDSRRPDRFEVRYRMDGKDWIKTTLENSPEG</sequence>
<keyword evidence="4" id="KW-0255">Endonuclease</keyword>
<proteinExistence type="predicted"/>
<keyword evidence="4" id="KW-0378">Hydrolase</keyword>
<keyword evidence="2" id="KW-0472">Membrane</keyword>
<dbReference type="EMBL" id="JBHSAP010000007">
    <property type="protein sequence ID" value="MFC4076165.1"/>
    <property type="molecule type" value="Genomic_DNA"/>
</dbReference>
<evidence type="ECO:0000259" key="3">
    <source>
        <dbReference type="Pfam" id="PF13930"/>
    </source>
</evidence>
<evidence type="ECO:0000313" key="5">
    <source>
        <dbReference type="Proteomes" id="UP001595843"/>
    </source>
</evidence>
<keyword evidence="2" id="KW-0812">Transmembrane</keyword>
<gene>
    <name evidence="4" type="ORF">ACFOUO_05005</name>
</gene>
<keyword evidence="5" id="KW-1185">Reference proteome</keyword>